<dbReference type="OMA" id="HKDSEGM"/>
<dbReference type="Proteomes" id="UP000017246">
    <property type="component" value="Unassembled WGS sequence"/>
</dbReference>
<reference evidence="1" key="2">
    <citation type="submission" date="2015-11" db="EMBL/GenBank/DDBJ databases">
        <authorList>
            <person name="Zhang Y."/>
            <person name="Guo Z."/>
        </authorList>
    </citation>
    <scope>NUCLEOTIDE SEQUENCE</scope>
</reference>
<dbReference type="EMBL" id="LN902843">
    <property type="protein sequence ID" value="CDS37497.1"/>
    <property type="molecule type" value="Genomic_DNA"/>
</dbReference>
<organism evidence="1 2">
    <name type="scientific">Echinococcus multilocularis</name>
    <name type="common">Fox tapeworm</name>
    <dbReference type="NCBI Taxonomy" id="6211"/>
    <lineage>
        <taxon>Eukaryota</taxon>
        <taxon>Metazoa</taxon>
        <taxon>Spiralia</taxon>
        <taxon>Lophotrochozoa</taxon>
        <taxon>Platyhelminthes</taxon>
        <taxon>Cestoda</taxon>
        <taxon>Eucestoda</taxon>
        <taxon>Cyclophyllidea</taxon>
        <taxon>Taeniidae</taxon>
        <taxon>Echinococcus</taxon>
    </lineage>
</organism>
<reference evidence="1" key="1">
    <citation type="journal article" date="2013" name="Nature">
        <title>The genomes of four tapeworm species reveal adaptations to parasitism.</title>
        <authorList>
            <person name="Tsai I.J."/>
            <person name="Zarowiecki M."/>
            <person name="Holroyd N."/>
            <person name="Garciarrubio A."/>
            <person name="Sanchez-Flores A."/>
            <person name="Brooks K.L."/>
            <person name="Tracey A."/>
            <person name="Bobes R.J."/>
            <person name="Fragoso G."/>
            <person name="Sciutto E."/>
            <person name="Aslett M."/>
            <person name="Beasley H."/>
            <person name="Bennett H.M."/>
            <person name="Cai J."/>
            <person name="Camicia F."/>
            <person name="Clark R."/>
            <person name="Cucher M."/>
            <person name="De Silva N."/>
            <person name="Day T.A."/>
            <person name="Deplazes P."/>
            <person name="Estrada K."/>
            <person name="Fernandez C."/>
            <person name="Holland P.W."/>
            <person name="Hou J."/>
            <person name="Hu S."/>
            <person name="Huckvale T."/>
            <person name="Hung S.S."/>
            <person name="Kamenetzky L."/>
            <person name="Keane J.A."/>
            <person name="Kiss F."/>
            <person name="Koziol U."/>
            <person name="Lambert O."/>
            <person name="Liu K."/>
            <person name="Luo X."/>
            <person name="Luo Y."/>
            <person name="Macchiaroli N."/>
            <person name="Nichol S."/>
            <person name="Paps J."/>
            <person name="Parkinson J."/>
            <person name="Pouchkina-Stantcheva N."/>
            <person name="Riddiford N."/>
            <person name="Rosenzvit M."/>
            <person name="Salinas G."/>
            <person name="Wasmuth J.D."/>
            <person name="Zamanian M."/>
            <person name="Zheng Y."/>
            <person name="Cai X."/>
            <person name="Soberon X."/>
            <person name="Olson P.D."/>
            <person name="Laclette J.P."/>
            <person name="Brehm K."/>
            <person name="Berriman M."/>
            <person name="Garciarrubio A."/>
            <person name="Bobes R.J."/>
            <person name="Fragoso G."/>
            <person name="Sanchez-Flores A."/>
            <person name="Estrada K."/>
            <person name="Cevallos M.A."/>
            <person name="Morett E."/>
            <person name="Gonzalez V."/>
            <person name="Portillo T."/>
            <person name="Ochoa-Leyva A."/>
            <person name="Jose M.V."/>
            <person name="Sciutto E."/>
            <person name="Landa A."/>
            <person name="Jimenez L."/>
            <person name="Valdes V."/>
            <person name="Carrero J.C."/>
            <person name="Larralde C."/>
            <person name="Morales-Montor J."/>
            <person name="Limon-Lason J."/>
            <person name="Soberon X."/>
            <person name="Laclette J.P."/>
        </authorList>
    </citation>
    <scope>NUCLEOTIDE SEQUENCE [LARGE SCALE GENOMIC DNA]</scope>
</reference>
<dbReference type="OrthoDB" id="6266953at2759"/>
<protein>
    <submittedName>
        <fullName evidence="1">Expressed conserved protein</fullName>
    </submittedName>
</protein>
<evidence type="ECO:0000313" key="2">
    <source>
        <dbReference type="Proteomes" id="UP000017246"/>
    </source>
</evidence>
<name>A0A068Y327_ECHMU</name>
<gene>
    <name evidence="1" type="ORF">EmuJ_000474600</name>
</gene>
<proteinExistence type="predicted"/>
<evidence type="ECO:0000313" key="1">
    <source>
        <dbReference type="EMBL" id="CDS37497.1"/>
    </source>
</evidence>
<sequence length="80" mass="8553">MPFYGQAVVKHALTNMPSRAEVEAALKNKASDGKIKGEDVLASTCSLGVPTDAVDRYLKEHKDSEGMVDLAAVTKFISSL</sequence>
<dbReference type="AlphaFoldDB" id="A0A068Y327"/>
<keyword evidence="2" id="KW-1185">Reference proteome</keyword>
<accession>A0A068Y327</accession>